<dbReference type="Proteomes" id="UP000249819">
    <property type="component" value="Unassembled WGS sequence"/>
</dbReference>
<dbReference type="AlphaFoldDB" id="A0A327VZI2"/>
<sequence length="184" mass="21414">MGKLVKVKMLMKMEQIIIRDANLKDLSTLQTVARQVFFETFAPYNTAENMQKYLEESFSEEKLAAELNHPDSFFYLAWDGDAAVGYLKLNTGKAQTEPQEAAALEIERIYVKSEYQGKKVGQLLYNKALEIAKERNNSFLWLGVWEENQRAINFYTKNGFVPFDTHQFKFGDEIQTDIMMKKRL</sequence>
<protein>
    <submittedName>
        <fullName evidence="2">Ribosomal protein S18 acetylase RimI-like enzyme</fullName>
    </submittedName>
</protein>
<accession>A0A327VZI2</accession>
<dbReference type="GO" id="GO:0016747">
    <property type="term" value="F:acyltransferase activity, transferring groups other than amino-acyl groups"/>
    <property type="evidence" value="ECO:0007669"/>
    <property type="project" value="InterPro"/>
</dbReference>
<dbReference type="GO" id="GO:0005840">
    <property type="term" value="C:ribosome"/>
    <property type="evidence" value="ECO:0007669"/>
    <property type="project" value="UniProtKB-KW"/>
</dbReference>
<dbReference type="PANTHER" id="PTHR43617:SF33">
    <property type="entry name" value="SPORE COAT POLYSACCHARIDE BIOSYNTHESIS PROTEIN SPSD"/>
    <property type="match status" value="1"/>
</dbReference>
<organism evidence="2 3">
    <name type="scientific">Chitinophaga dinghuensis</name>
    <dbReference type="NCBI Taxonomy" id="1539050"/>
    <lineage>
        <taxon>Bacteria</taxon>
        <taxon>Pseudomonadati</taxon>
        <taxon>Bacteroidota</taxon>
        <taxon>Chitinophagia</taxon>
        <taxon>Chitinophagales</taxon>
        <taxon>Chitinophagaceae</taxon>
        <taxon>Chitinophaga</taxon>
    </lineage>
</organism>
<dbReference type="InterPro" id="IPR016181">
    <property type="entry name" value="Acyl_CoA_acyltransferase"/>
</dbReference>
<name>A0A327VZI2_9BACT</name>
<dbReference type="PROSITE" id="PS51186">
    <property type="entry name" value="GNAT"/>
    <property type="match status" value="1"/>
</dbReference>
<dbReference type="EMBL" id="QLMA01000005">
    <property type="protein sequence ID" value="RAJ80335.1"/>
    <property type="molecule type" value="Genomic_DNA"/>
</dbReference>
<proteinExistence type="predicted"/>
<dbReference type="InterPro" id="IPR000182">
    <property type="entry name" value="GNAT_dom"/>
</dbReference>
<keyword evidence="3" id="KW-1185">Reference proteome</keyword>
<dbReference type="CDD" id="cd04301">
    <property type="entry name" value="NAT_SF"/>
    <property type="match status" value="1"/>
</dbReference>
<dbReference type="Gene3D" id="3.40.630.30">
    <property type="match status" value="1"/>
</dbReference>
<evidence type="ECO:0000313" key="2">
    <source>
        <dbReference type="EMBL" id="RAJ80335.1"/>
    </source>
</evidence>
<feature type="domain" description="N-acetyltransferase" evidence="1">
    <location>
        <begin position="16"/>
        <end position="184"/>
    </location>
</feature>
<reference evidence="2 3" key="1">
    <citation type="submission" date="2018-06" db="EMBL/GenBank/DDBJ databases">
        <title>Genomic Encyclopedia of Archaeal and Bacterial Type Strains, Phase II (KMG-II): from individual species to whole genera.</title>
        <authorList>
            <person name="Goeker M."/>
        </authorList>
    </citation>
    <scope>NUCLEOTIDE SEQUENCE [LARGE SCALE GENOMIC DNA]</scope>
    <source>
        <strain evidence="2 3">DSM 29821</strain>
    </source>
</reference>
<gene>
    <name evidence="2" type="ORF">CLV59_105444</name>
</gene>
<dbReference type="SUPFAM" id="SSF55729">
    <property type="entry name" value="Acyl-CoA N-acyltransferases (Nat)"/>
    <property type="match status" value="1"/>
</dbReference>
<keyword evidence="2" id="KW-0689">Ribosomal protein</keyword>
<evidence type="ECO:0000259" key="1">
    <source>
        <dbReference type="PROSITE" id="PS51186"/>
    </source>
</evidence>
<dbReference type="Pfam" id="PF00583">
    <property type="entry name" value="Acetyltransf_1"/>
    <property type="match status" value="1"/>
</dbReference>
<keyword evidence="2" id="KW-0687">Ribonucleoprotein</keyword>
<comment type="caution">
    <text evidence="2">The sequence shown here is derived from an EMBL/GenBank/DDBJ whole genome shotgun (WGS) entry which is preliminary data.</text>
</comment>
<dbReference type="PANTHER" id="PTHR43617">
    <property type="entry name" value="L-AMINO ACID N-ACETYLTRANSFERASE"/>
    <property type="match status" value="1"/>
</dbReference>
<evidence type="ECO:0000313" key="3">
    <source>
        <dbReference type="Proteomes" id="UP000249819"/>
    </source>
</evidence>
<dbReference type="InterPro" id="IPR050276">
    <property type="entry name" value="MshD_Acetyltransferase"/>
</dbReference>